<dbReference type="Ensembl" id="ENSOCUT00000027099.2">
    <property type="protein sequence ID" value="ENSOCUP00000022199.2"/>
    <property type="gene ID" value="ENSOCUG00000027798.2"/>
</dbReference>
<keyword evidence="7 8" id="KW-0472">Membrane</keyword>
<evidence type="ECO:0000256" key="3">
    <source>
        <dbReference type="ARBA" id="ARBA00009561"/>
    </source>
</evidence>
<dbReference type="STRING" id="9986.ENSOCUP00000022199"/>
<keyword evidence="6 8" id="KW-1133">Transmembrane helix</keyword>
<dbReference type="HOGENOM" id="CLU_052855_0_0_1"/>
<dbReference type="PANTHER" id="PTHR12692:SF4">
    <property type="entry name" value="MAGNESIUM TRANSPORTER PROTEIN 1"/>
    <property type="match status" value="1"/>
</dbReference>
<evidence type="ECO:0000256" key="1">
    <source>
        <dbReference type="ARBA" id="ARBA00004477"/>
    </source>
</evidence>
<dbReference type="Bgee" id="ENSOCUG00000027798">
    <property type="expression patterns" value="Expressed in testis and 3 other cell types or tissues"/>
</dbReference>
<feature type="transmembrane region" description="Helical" evidence="8">
    <location>
        <begin position="258"/>
        <end position="277"/>
    </location>
</feature>
<evidence type="ECO:0000313" key="10">
    <source>
        <dbReference type="Proteomes" id="UP000001811"/>
    </source>
</evidence>
<evidence type="ECO:0000256" key="4">
    <source>
        <dbReference type="ARBA" id="ARBA00011149"/>
    </source>
</evidence>
<dbReference type="GO" id="GO:0008250">
    <property type="term" value="C:oligosaccharyltransferase complex"/>
    <property type="evidence" value="ECO:0007669"/>
    <property type="project" value="TreeGrafter"/>
</dbReference>
<comment type="subunit">
    <text evidence="4">Accessory component of the STT3B-containing form of the oligosaccharyltransferase (OST) complex. OST exists in two different complex forms which contain common core subunits RPN1, RPN2, OST48, OST4, DAD1 and TMEM258, either STT3A or STT3B as catalytic subunits, and form-specific accessory subunits. OST can form stable complexes with the Sec61 complex or with both the Sec61 and TRAP complexes. The association of TUSC3 or MAGT1 with the STT3B-containing complex seems to be mutually exclusvice.</text>
</comment>
<evidence type="ECO:0000256" key="5">
    <source>
        <dbReference type="ARBA" id="ARBA00022692"/>
    </source>
</evidence>
<protein>
    <recommendedName>
        <fullName evidence="11">Magnesium transporter protein 1</fullName>
    </recommendedName>
</protein>
<comment type="pathway">
    <text evidence="2">Protein modification; protein glycosylation.</text>
</comment>
<comment type="subcellular location">
    <subcellularLocation>
        <location evidence="1">Endoplasmic reticulum membrane</location>
        <topology evidence="1">Multi-pass membrane protein</topology>
    </subcellularLocation>
</comment>
<reference evidence="9" key="3">
    <citation type="submission" date="2025-09" db="UniProtKB">
        <authorList>
            <consortium name="Ensembl"/>
        </authorList>
    </citation>
    <scope>IDENTIFICATION</scope>
    <source>
        <strain evidence="9">Thorbecke</strain>
    </source>
</reference>
<evidence type="ECO:0008006" key="11">
    <source>
        <dbReference type="Google" id="ProtNLM"/>
    </source>
</evidence>
<dbReference type="GO" id="GO:0018279">
    <property type="term" value="P:protein N-linked glycosylation via asparagine"/>
    <property type="evidence" value="ECO:0007669"/>
    <property type="project" value="TreeGrafter"/>
</dbReference>
<reference evidence="9" key="2">
    <citation type="submission" date="2025-08" db="UniProtKB">
        <authorList>
            <consortium name="Ensembl"/>
        </authorList>
    </citation>
    <scope>IDENTIFICATION</scope>
    <source>
        <strain evidence="9">Thorbecke</strain>
    </source>
</reference>
<feature type="transmembrane region" description="Helical" evidence="8">
    <location>
        <begin position="48"/>
        <end position="67"/>
    </location>
</feature>
<evidence type="ECO:0000256" key="2">
    <source>
        <dbReference type="ARBA" id="ARBA00004922"/>
    </source>
</evidence>
<dbReference type="eggNOG" id="KOG2603">
    <property type="taxonomic scope" value="Eukaryota"/>
</dbReference>
<dbReference type="InParanoid" id="G1TYN3"/>
<dbReference type="Gene3D" id="3.40.30.10">
    <property type="entry name" value="Glutaredoxin"/>
    <property type="match status" value="1"/>
</dbReference>
<reference evidence="9 10" key="1">
    <citation type="journal article" date="2011" name="Nature">
        <title>A high-resolution map of human evolutionary constraint using 29 mammals.</title>
        <authorList>
            <person name="Lindblad-Toh K."/>
            <person name="Garber M."/>
            <person name="Zuk O."/>
            <person name="Lin M.F."/>
            <person name="Parker B.J."/>
            <person name="Washietl S."/>
            <person name="Kheradpour P."/>
            <person name="Ernst J."/>
            <person name="Jordan G."/>
            <person name="Mauceli E."/>
            <person name="Ward L.D."/>
            <person name="Lowe C.B."/>
            <person name="Holloway A.K."/>
            <person name="Clamp M."/>
            <person name="Gnerre S."/>
            <person name="Alfoldi J."/>
            <person name="Beal K."/>
            <person name="Chang J."/>
            <person name="Clawson H."/>
            <person name="Cuff J."/>
            <person name="Di Palma F."/>
            <person name="Fitzgerald S."/>
            <person name="Flicek P."/>
            <person name="Guttman M."/>
            <person name="Hubisz M.J."/>
            <person name="Jaffe D.B."/>
            <person name="Jungreis I."/>
            <person name="Kent W.J."/>
            <person name="Kostka D."/>
            <person name="Lara M."/>
            <person name="Martins A.L."/>
            <person name="Massingham T."/>
            <person name="Moltke I."/>
            <person name="Raney B.J."/>
            <person name="Rasmussen M.D."/>
            <person name="Robinson J."/>
            <person name="Stark A."/>
            <person name="Vilella A.J."/>
            <person name="Wen J."/>
            <person name="Xie X."/>
            <person name="Zody M.C."/>
            <person name="Baldwin J."/>
            <person name="Bloom T."/>
            <person name="Chin C.W."/>
            <person name="Heiman D."/>
            <person name="Nicol R."/>
            <person name="Nusbaum C."/>
            <person name="Young S."/>
            <person name="Wilkinson J."/>
            <person name="Worley K.C."/>
            <person name="Kovar C.L."/>
            <person name="Muzny D.M."/>
            <person name="Gibbs R.A."/>
            <person name="Cree A."/>
            <person name="Dihn H.H."/>
            <person name="Fowler G."/>
            <person name="Jhangiani S."/>
            <person name="Joshi V."/>
            <person name="Lee S."/>
            <person name="Lewis L.R."/>
            <person name="Nazareth L.V."/>
            <person name="Okwuonu G."/>
            <person name="Santibanez J."/>
            <person name="Warren W.C."/>
            <person name="Mardis E.R."/>
            <person name="Weinstock G.M."/>
            <person name="Wilson R.K."/>
            <person name="Delehaunty K."/>
            <person name="Dooling D."/>
            <person name="Fronik C."/>
            <person name="Fulton L."/>
            <person name="Fulton B."/>
            <person name="Graves T."/>
            <person name="Minx P."/>
            <person name="Sodergren E."/>
            <person name="Birney E."/>
            <person name="Margulies E.H."/>
            <person name="Herrero J."/>
            <person name="Green E.D."/>
            <person name="Haussler D."/>
            <person name="Siepel A."/>
            <person name="Goldman N."/>
            <person name="Pollard K.S."/>
            <person name="Pedersen J.S."/>
            <person name="Lander E.S."/>
            <person name="Kellis M."/>
        </authorList>
    </citation>
    <scope>NUCLEOTIDE SEQUENCE [LARGE SCALE GENOMIC DNA]</scope>
    <source>
        <strain evidence="10">Thorbecke</strain>
    </source>
</reference>
<dbReference type="InterPro" id="IPR021149">
    <property type="entry name" value="OligosaccharylTrfase_OST3/OST6"/>
</dbReference>
<accession>G1TYN3</accession>
<dbReference type="SMR" id="G1TYN3"/>
<keyword evidence="10" id="KW-1185">Reference proteome</keyword>
<dbReference type="PANTHER" id="PTHR12692">
    <property type="entry name" value="DOLICHYL-DIPHOSPHOOLIGOSACCHARIDE--PROTEIN GLYCOSYLTRANSFERASE-RELATED"/>
    <property type="match status" value="1"/>
</dbReference>
<name>G1TYN3_RABIT</name>
<dbReference type="InterPro" id="IPR036249">
    <property type="entry name" value="Thioredoxin-like_sf"/>
</dbReference>
<dbReference type="Proteomes" id="UP000001811">
    <property type="component" value="Unplaced"/>
</dbReference>
<feature type="transmembrane region" description="Helical" evidence="8">
    <location>
        <begin position="339"/>
        <end position="361"/>
    </location>
</feature>
<evidence type="ECO:0000313" key="9">
    <source>
        <dbReference type="Ensembl" id="ENSOCUP00000022199.2"/>
    </source>
</evidence>
<dbReference type="AlphaFoldDB" id="G1TYN3"/>
<comment type="similarity">
    <text evidence="3">Belongs to the OST3/OST6 family.</text>
</comment>
<dbReference type="SUPFAM" id="SSF52833">
    <property type="entry name" value="Thioredoxin-like"/>
    <property type="match status" value="1"/>
</dbReference>
<feature type="transmembrane region" description="Helical" evidence="8">
    <location>
        <begin position="309"/>
        <end position="327"/>
    </location>
</feature>
<proteinExistence type="inferred from homology"/>
<evidence type="ECO:0000256" key="7">
    <source>
        <dbReference type="ARBA" id="ARBA00023136"/>
    </source>
</evidence>
<dbReference type="Pfam" id="PF04756">
    <property type="entry name" value="OST3_OST6"/>
    <property type="match status" value="1"/>
</dbReference>
<evidence type="ECO:0000256" key="8">
    <source>
        <dbReference type="SAM" id="Phobius"/>
    </source>
</evidence>
<dbReference type="GeneTree" id="ENSGT00390000012030"/>
<sequence>MRERDAQEAPLSLYTSVIGRMVPPPAARSRWSSKGLEGRVTNMAALWWLWRIPLTVVVALAFMAPGVPTHPAGGKKMLAIKVNRLTKQAKKDGILRMSNTMFYYFVLEAPRNYSVVVLFTVLDQFRTCTMCAPAAKEFQILVNSWRHPSAFTNRVFFALVDYDESPEIFQMFQLRTVPKLFHFSAERTFAPDDISHVSEMGITAEQMAEWVAKKTKVSINVRRPPRYGRLAVGVLVSLLGGSALLWSWSRKLVHSRVLWAVLALSFVIVMTSGQMWTRIKGASYGERNYHTGRIHYIARMNSLQFIPETYIISLFHACITLGVVLLDKAATCRMGAIKTTMLCVTGMCLVVIFLGWLLSVFKFKQPRYPYGFSLG</sequence>
<dbReference type="PaxDb" id="9986-ENSOCUP00000022199"/>
<organism evidence="9 10">
    <name type="scientific">Oryctolagus cuniculus</name>
    <name type="common">Rabbit</name>
    <dbReference type="NCBI Taxonomy" id="9986"/>
    <lineage>
        <taxon>Eukaryota</taxon>
        <taxon>Metazoa</taxon>
        <taxon>Chordata</taxon>
        <taxon>Craniata</taxon>
        <taxon>Vertebrata</taxon>
        <taxon>Euteleostomi</taxon>
        <taxon>Mammalia</taxon>
        <taxon>Eutheria</taxon>
        <taxon>Euarchontoglires</taxon>
        <taxon>Glires</taxon>
        <taxon>Lagomorpha</taxon>
        <taxon>Leporidae</taxon>
        <taxon>Oryctolagus</taxon>
    </lineage>
</organism>
<evidence type="ECO:0000256" key="6">
    <source>
        <dbReference type="ARBA" id="ARBA00022989"/>
    </source>
</evidence>
<dbReference type="UniPathway" id="UPA00378"/>
<keyword evidence="5 8" id="KW-0812">Transmembrane</keyword>